<feature type="transmembrane region" description="Helical" evidence="7">
    <location>
        <begin position="158"/>
        <end position="178"/>
    </location>
</feature>
<dbReference type="PANTHER" id="PTHR45649:SF5">
    <property type="entry name" value="GABA TRANSPORTER (EUROFUNG)-RELATED"/>
    <property type="match status" value="1"/>
</dbReference>
<protein>
    <recommendedName>
        <fullName evidence="10">Amino acid transporter</fullName>
    </recommendedName>
</protein>
<keyword evidence="5 7" id="KW-0472">Membrane</keyword>
<name>A0A370BZ97_ASPNG</name>
<dbReference type="AlphaFoldDB" id="A0A370BZ97"/>
<dbReference type="Gene3D" id="1.20.1740.10">
    <property type="entry name" value="Amino acid/polyamine transporter I"/>
    <property type="match status" value="1"/>
</dbReference>
<feature type="transmembrane region" description="Helical" evidence="7">
    <location>
        <begin position="269"/>
        <end position="289"/>
    </location>
</feature>
<dbReference type="VEuPathDB" id="FungiDB:M747DRAFT_261415"/>
<dbReference type="EMBL" id="KZ851918">
    <property type="protein sequence ID" value="RDH19640.1"/>
    <property type="molecule type" value="Genomic_DNA"/>
</dbReference>
<feature type="transmembrane region" description="Helical" evidence="7">
    <location>
        <begin position="441"/>
        <end position="461"/>
    </location>
</feature>
<dbReference type="PANTHER" id="PTHR45649">
    <property type="entry name" value="AMINO-ACID PERMEASE BAT1"/>
    <property type="match status" value="1"/>
</dbReference>
<evidence type="ECO:0000256" key="3">
    <source>
        <dbReference type="ARBA" id="ARBA00022692"/>
    </source>
</evidence>
<evidence type="ECO:0008006" key="10">
    <source>
        <dbReference type="Google" id="ProtNLM"/>
    </source>
</evidence>
<dbReference type="PIRSF" id="PIRSF006060">
    <property type="entry name" value="AA_transporter"/>
    <property type="match status" value="1"/>
</dbReference>
<evidence type="ECO:0000256" key="5">
    <source>
        <dbReference type="ARBA" id="ARBA00023136"/>
    </source>
</evidence>
<feature type="transmembrane region" description="Helical" evidence="7">
    <location>
        <begin position="231"/>
        <end position="248"/>
    </location>
</feature>
<evidence type="ECO:0000313" key="8">
    <source>
        <dbReference type="EMBL" id="RDH19640.1"/>
    </source>
</evidence>
<evidence type="ECO:0000256" key="4">
    <source>
        <dbReference type="ARBA" id="ARBA00022989"/>
    </source>
</evidence>
<dbReference type="GO" id="GO:0016020">
    <property type="term" value="C:membrane"/>
    <property type="evidence" value="ECO:0007669"/>
    <property type="project" value="UniProtKB-SubCell"/>
</dbReference>
<proteinExistence type="predicted"/>
<keyword evidence="3 7" id="KW-0812">Transmembrane</keyword>
<feature type="transmembrane region" description="Helical" evidence="7">
    <location>
        <begin position="396"/>
        <end position="420"/>
    </location>
</feature>
<feature type="transmembrane region" description="Helical" evidence="7">
    <location>
        <begin position="473"/>
        <end position="491"/>
    </location>
</feature>
<dbReference type="InterPro" id="IPR002293">
    <property type="entry name" value="AA/rel_permease1"/>
</dbReference>
<evidence type="ECO:0000256" key="1">
    <source>
        <dbReference type="ARBA" id="ARBA00004141"/>
    </source>
</evidence>
<feature type="transmembrane region" description="Helical" evidence="7">
    <location>
        <begin position="190"/>
        <end position="211"/>
    </location>
</feature>
<dbReference type="Proteomes" id="UP000253845">
    <property type="component" value="Unassembled WGS sequence"/>
</dbReference>
<reference evidence="8 9" key="1">
    <citation type="submission" date="2018-07" db="EMBL/GenBank/DDBJ databases">
        <title>Section-level genome sequencing of Aspergillus section Nigri to investigate inter- and intra-species variation.</title>
        <authorList>
            <consortium name="DOE Joint Genome Institute"/>
            <person name="Vesth T.C."/>
            <person name="Nybo J.L."/>
            <person name="Theobald S."/>
            <person name="Frisvad J.C."/>
            <person name="Larsen T.O."/>
            <person name="Nielsen K.F."/>
            <person name="Hoof J.B."/>
            <person name="Brandl J."/>
            <person name="Salamov A."/>
            <person name="Riley R."/>
            <person name="Gladden J.M."/>
            <person name="Phatale P."/>
            <person name="Nielsen M.T."/>
            <person name="Lyhne E.K."/>
            <person name="Kogle M.E."/>
            <person name="Strasser K."/>
            <person name="McDonnell E."/>
            <person name="Barry K."/>
            <person name="Clum A."/>
            <person name="Chen C."/>
            <person name="Nolan M."/>
            <person name="Sandor L."/>
            <person name="Kuo A."/>
            <person name="Lipzen A."/>
            <person name="Hainaut M."/>
            <person name="Drula E."/>
            <person name="Tsang A."/>
            <person name="Magnuson J.K."/>
            <person name="Henrissat B."/>
            <person name="Wiebenga A."/>
            <person name="Simmons B.A."/>
            <person name="Makela M.R."/>
            <person name="De vries R.P."/>
            <person name="Grigoriev I.V."/>
            <person name="Mortensen U.H."/>
            <person name="Baker S.E."/>
            <person name="Andersen M.R."/>
        </authorList>
    </citation>
    <scope>NUCLEOTIDE SEQUENCE [LARGE SCALE GENOMIC DNA]</scope>
    <source>
        <strain evidence="8 9">ATCC 13496</strain>
    </source>
</reference>
<feature type="region of interest" description="Disordered" evidence="6">
    <location>
        <begin position="1"/>
        <end position="30"/>
    </location>
</feature>
<evidence type="ECO:0000256" key="7">
    <source>
        <dbReference type="SAM" id="Phobius"/>
    </source>
</evidence>
<dbReference type="Pfam" id="PF13520">
    <property type="entry name" value="AA_permease_2"/>
    <property type="match status" value="1"/>
</dbReference>
<comment type="subcellular location">
    <subcellularLocation>
        <location evidence="1">Membrane</location>
        <topology evidence="1">Multi-pass membrane protein</topology>
    </subcellularLocation>
</comment>
<gene>
    <name evidence="8" type="ORF">M747DRAFT_261415</name>
</gene>
<evidence type="ECO:0000313" key="9">
    <source>
        <dbReference type="Proteomes" id="UP000253845"/>
    </source>
</evidence>
<sequence length="507" mass="55253">MLDEEVEMKSGSAVQSTVADGSPHGAASSSIEYRQRQKLDVHDPRLNHSFSATLLASWESAGGSLQAGLFNGGPAAIVYGIIMSGVGNLAIATSLAELASVYKLTADQTSIFARHPTAGAQYHWSYVLAPRYRRFISFFQEIEGMAILAYPDYDAKRWQGTLLMWAVVLIPIIINIFARRLLAIIEVAAGVMHVVFLPVMIATFVILAPRNSNAFVWDTFVSGLSGWENPGVVYSVGLLGVITPLSGVDGIIHMSEEVKNAKVVIPRSMIYGTIINSVMAFGYLIAVLYCMGDYTAALTSPTGYPIITIAYQATGSKAATYVLMAMGMLPGWIALFNGLASVTRLTWAFARDNGLPFSDFFVKVDPRFKIPIRALFLVTTLVILLSFIQIGSSAAFNAILSLSTLGLYISYLIPLVLLVWKRFTAPKDIPQGTFSLGKWGLPINLVAILFATYFSIFLPFPSEVPVTGETMNYAGPVLGFVMLFACGDWLVRGRHKWNGPTMAYSRE</sequence>
<evidence type="ECO:0000256" key="6">
    <source>
        <dbReference type="SAM" id="MobiDB-lite"/>
    </source>
</evidence>
<feature type="transmembrane region" description="Helical" evidence="7">
    <location>
        <begin position="370"/>
        <end position="390"/>
    </location>
</feature>
<evidence type="ECO:0000256" key="2">
    <source>
        <dbReference type="ARBA" id="ARBA00022448"/>
    </source>
</evidence>
<organism evidence="8 9">
    <name type="scientific">Aspergillus niger ATCC 13496</name>
    <dbReference type="NCBI Taxonomy" id="1353008"/>
    <lineage>
        <taxon>Eukaryota</taxon>
        <taxon>Fungi</taxon>
        <taxon>Dikarya</taxon>
        <taxon>Ascomycota</taxon>
        <taxon>Pezizomycotina</taxon>
        <taxon>Eurotiomycetes</taxon>
        <taxon>Eurotiomycetidae</taxon>
        <taxon>Eurotiales</taxon>
        <taxon>Aspergillaceae</taxon>
        <taxon>Aspergillus</taxon>
        <taxon>Aspergillus subgen. Circumdati</taxon>
    </lineage>
</organism>
<keyword evidence="2" id="KW-0813">Transport</keyword>
<dbReference type="GO" id="GO:0022857">
    <property type="term" value="F:transmembrane transporter activity"/>
    <property type="evidence" value="ECO:0007669"/>
    <property type="project" value="InterPro"/>
</dbReference>
<keyword evidence="4 7" id="KW-1133">Transmembrane helix</keyword>
<accession>A0A370BZ97</accession>